<dbReference type="SUPFAM" id="SSF57850">
    <property type="entry name" value="RING/U-box"/>
    <property type="match status" value="1"/>
</dbReference>
<dbReference type="Proteomes" id="UP000305647">
    <property type="component" value="Unassembled WGS sequence"/>
</dbReference>
<keyword evidence="2" id="KW-0507">mRNA processing</keyword>
<dbReference type="GO" id="GO:0004843">
    <property type="term" value="F:cysteine-type deubiquitinase activity"/>
    <property type="evidence" value="ECO:0007669"/>
    <property type="project" value="InterPro"/>
</dbReference>
<dbReference type="CDD" id="cd02669">
    <property type="entry name" value="Peptidase_C19M"/>
    <property type="match status" value="1"/>
</dbReference>
<evidence type="ECO:0000313" key="12">
    <source>
        <dbReference type="EMBL" id="TIB79771.1"/>
    </source>
</evidence>
<keyword evidence="3" id="KW-0479">Metal-binding</keyword>
<evidence type="ECO:0000313" key="17">
    <source>
        <dbReference type="Proteomes" id="UP000310708"/>
    </source>
</evidence>
<dbReference type="InterPro" id="IPR050185">
    <property type="entry name" value="Ub_carboxyl-term_hydrolase"/>
</dbReference>
<dbReference type="InterPro" id="IPR013083">
    <property type="entry name" value="Znf_RING/FYVE/PHD"/>
</dbReference>
<evidence type="ECO:0000256" key="9">
    <source>
        <dbReference type="PROSITE-ProRule" id="PRU00502"/>
    </source>
</evidence>
<gene>
    <name evidence="14" type="ORF">E3Q01_01834</name>
    <name evidence="13" type="ORF">E3Q10_01975</name>
    <name evidence="12" type="ORF">E3Q22_02334</name>
</gene>
<dbReference type="Pfam" id="PF02148">
    <property type="entry name" value="zf-UBP"/>
    <property type="match status" value="1"/>
</dbReference>
<dbReference type="EMBL" id="SPRX01000018">
    <property type="protein sequence ID" value="TIC66146.1"/>
    <property type="molecule type" value="Genomic_DNA"/>
</dbReference>
<evidence type="ECO:0000313" key="13">
    <source>
        <dbReference type="EMBL" id="TIC30799.1"/>
    </source>
</evidence>
<dbReference type="InterPro" id="IPR038765">
    <property type="entry name" value="Papain-like_cys_pep_sf"/>
</dbReference>
<evidence type="ECO:0000256" key="4">
    <source>
        <dbReference type="ARBA" id="ARBA00022728"/>
    </source>
</evidence>
<evidence type="ECO:0000256" key="6">
    <source>
        <dbReference type="ARBA" id="ARBA00022833"/>
    </source>
</evidence>
<evidence type="ECO:0000256" key="7">
    <source>
        <dbReference type="ARBA" id="ARBA00023187"/>
    </source>
</evidence>
<evidence type="ECO:0000256" key="1">
    <source>
        <dbReference type="ARBA" id="ARBA00004123"/>
    </source>
</evidence>
<dbReference type="InterPro" id="IPR028889">
    <property type="entry name" value="USP"/>
</dbReference>
<name>A0A4T0M1D3_9BASI</name>
<feature type="domain" description="UBP-type" evidence="11">
    <location>
        <begin position="7"/>
        <end position="104"/>
    </location>
</feature>
<dbReference type="SMART" id="SM00290">
    <property type="entry name" value="ZnF_UBP"/>
    <property type="match status" value="1"/>
</dbReference>
<proteinExistence type="predicted"/>
<dbReference type="Proteomes" id="UP000310708">
    <property type="component" value="Unassembled WGS sequence"/>
</dbReference>
<dbReference type="GO" id="GO:0005681">
    <property type="term" value="C:spliceosomal complex"/>
    <property type="evidence" value="ECO:0007669"/>
    <property type="project" value="UniProtKB-KW"/>
</dbReference>
<evidence type="ECO:0000256" key="3">
    <source>
        <dbReference type="ARBA" id="ARBA00022723"/>
    </source>
</evidence>
<comment type="caution">
    <text evidence="12">The sequence shown here is derived from an EMBL/GenBank/DDBJ whole genome shotgun (WGS) entry which is preliminary data.</text>
</comment>
<dbReference type="Pfam" id="PF00443">
    <property type="entry name" value="UCH"/>
    <property type="match status" value="1"/>
</dbReference>
<dbReference type="InterPro" id="IPR001607">
    <property type="entry name" value="Znf_UBP"/>
</dbReference>
<dbReference type="EMBL" id="SPRO01000016">
    <property type="protein sequence ID" value="TIC30799.1"/>
    <property type="molecule type" value="Genomic_DNA"/>
</dbReference>
<evidence type="ECO:0000259" key="10">
    <source>
        <dbReference type="PROSITE" id="PS50235"/>
    </source>
</evidence>
<organism evidence="12 16">
    <name type="scientific">Wallemia mellicola</name>
    <dbReference type="NCBI Taxonomy" id="1708541"/>
    <lineage>
        <taxon>Eukaryota</taxon>
        <taxon>Fungi</taxon>
        <taxon>Dikarya</taxon>
        <taxon>Basidiomycota</taxon>
        <taxon>Wallemiomycotina</taxon>
        <taxon>Wallemiomycetes</taxon>
        <taxon>Wallemiales</taxon>
        <taxon>Wallemiaceae</taxon>
        <taxon>Wallemia</taxon>
    </lineage>
</organism>
<dbReference type="EMBL" id="SPRC01000021">
    <property type="protein sequence ID" value="TIB79771.1"/>
    <property type="molecule type" value="Genomic_DNA"/>
</dbReference>
<dbReference type="InterPro" id="IPR001394">
    <property type="entry name" value="Peptidase_C19_UCH"/>
</dbReference>
<keyword evidence="5 9" id="KW-0863">Zinc-finger</keyword>
<evidence type="ECO:0000313" key="14">
    <source>
        <dbReference type="EMBL" id="TIC66146.1"/>
    </source>
</evidence>
<comment type="subcellular location">
    <subcellularLocation>
        <location evidence="1">Nucleus</location>
    </subcellularLocation>
</comment>
<evidence type="ECO:0000256" key="2">
    <source>
        <dbReference type="ARBA" id="ARBA00022664"/>
    </source>
</evidence>
<keyword evidence="6" id="KW-0862">Zinc</keyword>
<keyword evidence="7" id="KW-0508">mRNA splicing</keyword>
<dbReference type="AlphaFoldDB" id="A0A4T0M1D3"/>
<dbReference type="SUPFAM" id="SSF54001">
    <property type="entry name" value="Cysteine proteinases"/>
    <property type="match status" value="1"/>
</dbReference>
<dbReference type="GO" id="GO:0008270">
    <property type="term" value="F:zinc ion binding"/>
    <property type="evidence" value="ECO:0007669"/>
    <property type="project" value="UniProtKB-KW"/>
</dbReference>
<protein>
    <submittedName>
        <fullName evidence="12">Putative U4/U6.U5 tri-snRNP-associated protein</fullName>
    </submittedName>
</protein>
<accession>A0A4T0M1D3</accession>
<sequence>MAKRNIESNLYLDTVNRHLLDFDFEKVCSVTLSNKSIYCCLICGKYYQGRSKTSAAYNHSIDEEHHVYLGLDSKQFYILPENYKVDDNSLADILKVLEPSYESGDLDKLDSDLVGQDLNKNDYLVGYIGLNNMSNNDYANVIFNMLTHIRPLRNHFLLLNDCKTELLRRYSLFNKRVWNDKLFKSQVSPHEVLQLITKLSANKFNIQNSSDPVEFLTFLLNQLHKDLGGNKKPNSSIIYQLFQGQLRMTSQKIIQLDENEDINKKFIKEDKVTTINTPFLILSCDLPPKPVFNDNENIIPQVSLGDVLKKYDGVTTQEHLGQSRQYKLTKLPKYLLIHFKRFSKNRFTSEYNQTIVNYPISGVDFKDYVDSTENINTVYDLVGNISHEHQATAGDDNNKSKWKCQLKSPMKNDDGSSKWFQLQDLFVEEIDRRLIFLGETYLQEHADVHPGMAKKRVDRVDKVMSYL</sequence>
<evidence type="ECO:0000313" key="16">
    <source>
        <dbReference type="Proteomes" id="UP000310685"/>
    </source>
</evidence>
<dbReference type="Proteomes" id="UP000310685">
    <property type="component" value="Unassembled WGS sequence"/>
</dbReference>
<dbReference type="GO" id="GO:0016579">
    <property type="term" value="P:protein deubiquitination"/>
    <property type="evidence" value="ECO:0007669"/>
    <property type="project" value="InterPro"/>
</dbReference>
<dbReference type="PROSITE" id="PS50235">
    <property type="entry name" value="USP_3"/>
    <property type="match status" value="1"/>
</dbReference>
<feature type="domain" description="USP" evidence="10">
    <location>
        <begin position="128"/>
        <end position="448"/>
    </location>
</feature>
<reference evidence="15 16" key="1">
    <citation type="submission" date="2019-03" db="EMBL/GenBank/DDBJ databases">
        <title>Sequencing 25 genomes of Wallemia mellicola.</title>
        <authorList>
            <person name="Gostincar C."/>
        </authorList>
    </citation>
    <scope>NUCLEOTIDE SEQUENCE [LARGE SCALE GENOMIC DNA]</scope>
    <source>
        <strain evidence="12 16">EXF-6152</strain>
        <strain evidence="14 17">EXF-757</strain>
        <strain evidence="13 15">EXF-8738</strain>
    </source>
</reference>
<dbReference type="Gene3D" id="3.30.40.10">
    <property type="entry name" value="Zinc/RING finger domain, C3HC4 (zinc finger)"/>
    <property type="match status" value="1"/>
</dbReference>
<dbReference type="PANTHER" id="PTHR21646">
    <property type="entry name" value="UBIQUITIN CARBOXYL-TERMINAL HYDROLASE"/>
    <property type="match status" value="1"/>
</dbReference>
<evidence type="ECO:0000313" key="15">
    <source>
        <dbReference type="Proteomes" id="UP000305647"/>
    </source>
</evidence>
<keyword evidence="4" id="KW-0747">Spliceosome</keyword>
<dbReference type="PANTHER" id="PTHR21646:SF16">
    <property type="entry name" value="U4_U6.U5 TRI-SNRNP-ASSOCIATED PROTEIN 2"/>
    <property type="match status" value="1"/>
</dbReference>
<dbReference type="Gene3D" id="3.90.70.10">
    <property type="entry name" value="Cysteine proteinases"/>
    <property type="match status" value="1"/>
</dbReference>
<dbReference type="InterPro" id="IPR033809">
    <property type="entry name" value="USP39"/>
</dbReference>
<evidence type="ECO:0000256" key="5">
    <source>
        <dbReference type="ARBA" id="ARBA00022771"/>
    </source>
</evidence>
<dbReference type="PROSITE" id="PS50271">
    <property type="entry name" value="ZF_UBP"/>
    <property type="match status" value="1"/>
</dbReference>
<evidence type="ECO:0000256" key="8">
    <source>
        <dbReference type="ARBA" id="ARBA00023242"/>
    </source>
</evidence>
<evidence type="ECO:0000259" key="11">
    <source>
        <dbReference type="PROSITE" id="PS50271"/>
    </source>
</evidence>
<keyword evidence="8" id="KW-0539">Nucleus</keyword>
<dbReference type="GO" id="GO:0000245">
    <property type="term" value="P:spliceosomal complex assembly"/>
    <property type="evidence" value="ECO:0007669"/>
    <property type="project" value="InterPro"/>
</dbReference>